<evidence type="ECO:0000313" key="8">
    <source>
        <dbReference type="Proteomes" id="UP000182769"/>
    </source>
</evidence>
<feature type="transmembrane region" description="Helical" evidence="6">
    <location>
        <begin position="96"/>
        <end position="112"/>
    </location>
</feature>
<feature type="transmembrane region" description="Helical" evidence="6">
    <location>
        <begin position="132"/>
        <end position="154"/>
    </location>
</feature>
<dbReference type="Pfam" id="PF01169">
    <property type="entry name" value="GDT1"/>
    <property type="match status" value="2"/>
</dbReference>
<evidence type="ECO:0000256" key="1">
    <source>
        <dbReference type="ARBA" id="ARBA00004141"/>
    </source>
</evidence>
<proteinExistence type="inferred from homology"/>
<name>A0A0K6ISM9_9GAMM</name>
<feature type="transmembrane region" description="Helical" evidence="6">
    <location>
        <begin position="35"/>
        <end position="55"/>
    </location>
</feature>
<protein>
    <recommendedName>
        <fullName evidence="6">GDT1 family protein</fullName>
    </recommendedName>
</protein>
<dbReference type="Proteomes" id="UP000182769">
    <property type="component" value="Unassembled WGS sequence"/>
</dbReference>
<comment type="similarity">
    <text evidence="2 6">Belongs to the GDT1 family.</text>
</comment>
<evidence type="ECO:0000313" key="7">
    <source>
        <dbReference type="EMBL" id="CUB06111.1"/>
    </source>
</evidence>
<organism evidence="7 8">
    <name type="scientific">Marinomonas fungiae</name>
    <dbReference type="NCBI Taxonomy" id="1137284"/>
    <lineage>
        <taxon>Bacteria</taxon>
        <taxon>Pseudomonadati</taxon>
        <taxon>Pseudomonadota</taxon>
        <taxon>Gammaproteobacteria</taxon>
        <taxon>Oceanospirillales</taxon>
        <taxon>Oceanospirillaceae</taxon>
        <taxon>Marinomonas</taxon>
    </lineage>
</organism>
<keyword evidence="8" id="KW-1185">Reference proteome</keyword>
<keyword evidence="5 6" id="KW-0472">Membrane</keyword>
<feature type="transmembrane region" description="Helical" evidence="6">
    <location>
        <begin position="166"/>
        <end position="186"/>
    </location>
</feature>
<keyword evidence="4 6" id="KW-1133">Transmembrane helix</keyword>
<gene>
    <name evidence="7" type="ORF">Ga0061065_11537</name>
</gene>
<dbReference type="EMBL" id="CYHG01000015">
    <property type="protein sequence ID" value="CUB06111.1"/>
    <property type="molecule type" value="Genomic_DNA"/>
</dbReference>
<evidence type="ECO:0000256" key="3">
    <source>
        <dbReference type="ARBA" id="ARBA00022692"/>
    </source>
</evidence>
<dbReference type="GO" id="GO:0046873">
    <property type="term" value="F:metal ion transmembrane transporter activity"/>
    <property type="evidence" value="ECO:0007669"/>
    <property type="project" value="InterPro"/>
</dbReference>
<evidence type="ECO:0000256" key="2">
    <source>
        <dbReference type="ARBA" id="ARBA00009190"/>
    </source>
</evidence>
<dbReference type="AlphaFoldDB" id="A0A0K6ISM9"/>
<dbReference type="RefSeq" id="WP_055464409.1">
    <property type="nucleotide sequence ID" value="NZ_CYHG01000015.1"/>
</dbReference>
<dbReference type="OrthoDB" id="9801356at2"/>
<dbReference type="PANTHER" id="PTHR12608:SF1">
    <property type="entry name" value="TRANSMEMBRANE PROTEIN 165"/>
    <property type="match status" value="1"/>
</dbReference>
<dbReference type="InterPro" id="IPR001727">
    <property type="entry name" value="GDT1-like"/>
</dbReference>
<comment type="subcellular location">
    <subcellularLocation>
        <location evidence="1 6">Membrane</location>
        <topology evidence="1 6">Multi-pass membrane protein</topology>
    </subcellularLocation>
</comment>
<feature type="transmembrane region" description="Helical" evidence="6">
    <location>
        <begin position="67"/>
        <end position="84"/>
    </location>
</feature>
<dbReference type="PANTHER" id="PTHR12608">
    <property type="entry name" value="TRANSMEMBRANE PROTEIN HTP-1 RELATED"/>
    <property type="match status" value="1"/>
</dbReference>
<keyword evidence="3 6" id="KW-0812">Transmembrane</keyword>
<evidence type="ECO:0000256" key="6">
    <source>
        <dbReference type="RuleBase" id="RU365102"/>
    </source>
</evidence>
<evidence type="ECO:0000256" key="4">
    <source>
        <dbReference type="ARBA" id="ARBA00022989"/>
    </source>
</evidence>
<sequence length="187" mass="20356">MEAVLTSISTVALAEMGDKTQLLALFLAARFASKFQIVLGIIAATIINHLISAWLGVQITNWVPDTWINWLIGASFIAVGLWILIPDKDDSEDSKFMKSGAFIATFILFFIAEVGDKTQIATVLLGAKYHSVLWVTIGSTIGMLIANVPVVYAGQWLMQRIDPKKTRIAACVLFVVMGLAAILYPAV</sequence>
<dbReference type="STRING" id="1137284.GCA_001418205_03396"/>
<reference evidence="8" key="1">
    <citation type="submission" date="2015-08" db="EMBL/GenBank/DDBJ databases">
        <authorList>
            <person name="Varghese N."/>
        </authorList>
    </citation>
    <scope>NUCLEOTIDE SEQUENCE [LARGE SCALE GENOMIC DNA]</scope>
    <source>
        <strain evidence="8">JCM 18476</strain>
    </source>
</reference>
<accession>A0A0K6ISM9</accession>
<evidence type="ECO:0000256" key="5">
    <source>
        <dbReference type="ARBA" id="ARBA00023136"/>
    </source>
</evidence>
<dbReference type="GO" id="GO:0016020">
    <property type="term" value="C:membrane"/>
    <property type="evidence" value="ECO:0007669"/>
    <property type="project" value="UniProtKB-SubCell"/>
</dbReference>